<protein>
    <recommendedName>
        <fullName evidence="9">MYB transcription factor</fullName>
    </recommendedName>
</protein>
<feature type="domain" description="Myb-like" evidence="12">
    <location>
        <begin position="60"/>
        <end position="113"/>
    </location>
</feature>
<keyword evidence="4" id="KW-0805">Transcription regulation</keyword>
<evidence type="ECO:0000256" key="2">
    <source>
        <dbReference type="ARBA" id="ARBA00004604"/>
    </source>
</evidence>
<dbReference type="InterPro" id="IPR036388">
    <property type="entry name" value="WH-like_DNA-bd_sf"/>
</dbReference>
<evidence type="ECO:0000256" key="7">
    <source>
        <dbReference type="ARBA" id="ARBA00023163"/>
    </source>
</evidence>
<dbReference type="InterPro" id="IPR001005">
    <property type="entry name" value="SANT/Myb"/>
</dbReference>
<keyword evidence="6" id="KW-0238">DNA-binding</keyword>
<evidence type="ECO:0000313" key="15">
    <source>
        <dbReference type="Proteomes" id="UP001206925"/>
    </source>
</evidence>
<evidence type="ECO:0000256" key="4">
    <source>
        <dbReference type="ARBA" id="ARBA00023015"/>
    </source>
</evidence>
<dbReference type="GO" id="GO:0006334">
    <property type="term" value="P:nucleosome assembly"/>
    <property type="evidence" value="ECO:0007669"/>
    <property type="project" value="InterPro"/>
</dbReference>
<dbReference type="PANTHER" id="PTHR46267:SF8">
    <property type="entry name" value="TELOMERE REPEAT-BINDING FACTOR 1"/>
    <property type="match status" value="1"/>
</dbReference>
<keyword evidence="3" id="KW-0158">Chromosome</keyword>
<evidence type="ECO:0000256" key="10">
    <source>
        <dbReference type="SAM" id="Coils"/>
    </source>
</evidence>
<dbReference type="Gene3D" id="1.10.246.220">
    <property type="match status" value="1"/>
</dbReference>
<comment type="caution">
    <text evidence="14">The sequence shown here is derived from an EMBL/GenBank/DDBJ whole genome shotgun (WGS) entry which is preliminary data.</text>
</comment>
<accession>A0AAD5C456</accession>
<keyword evidence="5 10" id="KW-0175">Coiled coil</keyword>
<dbReference type="CDD" id="cd11660">
    <property type="entry name" value="SANT_TRF"/>
    <property type="match status" value="1"/>
</dbReference>
<feature type="domain" description="H15" evidence="13">
    <location>
        <begin position="178"/>
        <end position="246"/>
    </location>
</feature>
<keyword evidence="8" id="KW-0539">Nucleus</keyword>
<keyword evidence="7" id="KW-0804">Transcription</keyword>
<proteinExistence type="predicted"/>
<evidence type="ECO:0000313" key="14">
    <source>
        <dbReference type="EMBL" id="KAI7734837.1"/>
    </source>
</evidence>
<dbReference type="AlphaFoldDB" id="A0AAD5C456"/>
<dbReference type="FunFam" id="1.10.10.60:FF:000168">
    <property type="entry name" value="Telomere repeat-binding factor 1"/>
    <property type="match status" value="1"/>
</dbReference>
<comment type="subcellular location">
    <subcellularLocation>
        <location evidence="1">Chromosome</location>
    </subcellularLocation>
    <subcellularLocation>
        <location evidence="2">Nucleus</location>
        <location evidence="2">Nucleolus</location>
    </subcellularLocation>
</comment>
<dbReference type="GO" id="GO:0005730">
    <property type="term" value="C:nucleolus"/>
    <property type="evidence" value="ECO:0007669"/>
    <property type="project" value="UniProtKB-SubCell"/>
</dbReference>
<dbReference type="Proteomes" id="UP001206925">
    <property type="component" value="Unassembled WGS sequence"/>
</dbReference>
<dbReference type="EMBL" id="JAMZMK010009634">
    <property type="protein sequence ID" value="KAI7734837.1"/>
    <property type="molecule type" value="Genomic_DNA"/>
</dbReference>
<evidence type="ECO:0000256" key="3">
    <source>
        <dbReference type="ARBA" id="ARBA00022454"/>
    </source>
</evidence>
<dbReference type="PANTHER" id="PTHR46267">
    <property type="entry name" value="SINGLE MYB HISTONE 4"/>
    <property type="match status" value="1"/>
</dbReference>
<dbReference type="InterPro" id="IPR005818">
    <property type="entry name" value="Histone_H1/H5_H15"/>
</dbReference>
<dbReference type="Pfam" id="PF00249">
    <property type="entry name" value="Myb_DNA-binding"/>
    <property type="match status" value="1"/>
</dbReference>
<sequence>MVVCGDGGGSNGGGWIELGFKGTLMNSGGRWWIVCGSGGVVVGGGDGRAVLLWVGLMGGRRQKWFYKEEVALKAGVAKYGTGKWRAILKDPEFSSVLHMRSNVDLKDKWRNMNATTNGSGSLGTARLGIKRAQQPPKRVQQACNDDNPLTHTTIDDNDEESGDARPLPSTSGSPEISGIKRLENLIMEVINNLKEPGGSNRVTIGTYIEERYWSPPNFQRLLSMKLKFLTQTGKLVKRNHKYRIVSSDKGKIPTMIRLEGRQKGGFSAPRVDKGETSVSAKSLIDKDAAAAAAQAAVEAEAVIAEAEEAARVAEAAEA</sequence>
<dbReference type="InterPro" id="IPR009057">
    <property type="entry name" value="Homeodomain-like_sf"/>
</dbReference>
<dbReference type="GO" id="GO:0000786">
    <property type="term" value="C:nucleosome"/>
    <property type="evidence" value="ECO:0007669"/>
    <property type="project" value="InterPro"/>
</dbReference>
<evidence type="ECO:0000256" key="11">
    <source>
        <dbReference type="SAM" id="MobiDB-lite"/>
    </source>
</evidence>
<feature type="compositionally biased region" description="Polar residues" evidence="11">
    <location>
        <begin position="141"/>
        <end position="152"/>
    </location>
</feature>
<dbReference type="Gene3D" id="1.10.10.10">
    <property type="entry name" value="Winged helix-like DNA-binding domain superfamily/Winged helix DNA-binding domain"/>
    <property type="match status" value="1"/>
</dbReference>
<evidence type="ECO:0000256" key="6">
    <source>
        <dbReference type="ARBA" id="ARBA00023125"/>
    </source>
</evidence>
<reference evidence="14" key="1">
    <citation type="submission" date="2022-06" db="EMBL/GenBank/DDBJ databases">
        <title>Uncovering the hologenomic basis of an extraordinary plant invasion.</title>
        <authorList>
            <person name="Bieker V.C."/>
            <person name="Martin M.D."/>
            <person name="Gilbert T."/>
            <person name="Hodgins K."/>
            <person name="Battlay P."/>
            <person name="Petersen B."/>
            <person name="Wilson J."/>
        </authorList>
    </citation>
    <scope>NUCLEOTIDE SEQUENCE</scope>
    <source>
        <strain evidence="14">AA19_3_7</strain>
        <tissue evidence="14">Leaf</tissue>
    </source>
</reference>
<evidence type="ECO:0000259" key="12">
    <source>
        <dbReference type="PROSITE" id="PS50090"/>
    </source>
</evidence>
<feature type="non-terminal residue" evidence="14">
    <location>
        <position position="318"/>
    </location>
</feature>
<evidence type="ECO:0000256" key="1">
    <source>
        <dbReference type="ARBA" id="ARBA00004286"/>
    </source>
</evidence>
<feature type="coiled-coil region" evidence="10">
    <location>
        <begin position="289"/>
        <end position="316"/>
    </location>
</feature>
<dbReference type="InterPro" id="IPR044597">
    <property type="entry name" value="SMH1-6"/>
</dbReference>
<dbReference type="SUPFAM" id="SSF46785">
    <property type="entry name" value="Winged helix' DNA-binding domain"/>
    <property type="match status" value="1"/>
</dbReference>
<evidence type="ECO:0000256" key="5">
    <source>
        <dbReference type="ARBA" id="ARBA00023054"/>
    </source>
</evidence>
<organism evidence="14 15">
    <name type="scientific">Ambrosia artemisiifolia</name>
    <name type="common">Common ragweed</name>
    <dbReference type="NCBI Taxonomy" id="4212"/>
    <lineage>
        <taxon>Eukaryota</taxon>
        <taxon>Viridiplantae</taxon>
        <taxon>Streptophyta</taxon>
        <taxon>Embryophyta</taxon>
        <taxon>Tracheophyta</taxon>
        <taxon>Spermatophyta</taxon>
        <taxon>Magnoliopsida</taxon>
        <taxon>eudicotyledons</taxon>
        <taxon>Gunneridae</taxon>
        <taxon>Pentapetalae</taxon>
        <taxon>asterids</taxon>
        <taxon>campanulids</taxon>
        <taxon>Asterales</taxon>
        <taxon>Asteraceae</taxon>
        <taxon>Asteroideae</taxon>
        <taxon>Heliantheae alliance</taxon>
        <taxon>Heliantheae</taxon>
        <taxon>Ambrosia</taxon>
    </lineage>
</organism>
<evidence type="ECO:0000259" key="13">
    <source>
        <dbReference type="PROSITE" id="PS51504"/>
    </source>
</evidence>
<dbReference type="PROSITE" id="PS50090">
    <property type="entry name" value="MYB_LIKE"/>
    <property type="match status" value="1"/>
</dbReference>
<keyword evidence="15" id="KW-1185">Reference proteome</keyword>
<dbReference type="GO" id="GO:0003691">
    <property type="term" value="F:double-stranded telomeric DNA binding"/>
    <property type="evidence" value="ECO:0007669"/>
    <property type="project" value="InterPro"/>
</dbReference>
<evidence type="ECO:0000256" key="9">
    <source>
        <dbReference type="ARBA" id="ARBA00032813"/>
    </source>
</evidence>
<gene>
    <name evidence="14" type="ORF">M8C21_030679</name>
</gene>
<evidence type="ECO:0000256" key="8">
    <source>
        <dbReference type="ARBA" id="ARBA00023242"/>
    </source>
</evidence>
<dbReference type="InterPro" id="IPR036390">
    <property type="entry name" value="WH_DNA-bd_sf"/>
</dbReference>
<dbReference type="SMART" id="SM00526">
    <property type="entry name" value="H15"/>
    <property type="match status" value="1"/>
</dbReference>
<dbReference type="Pfam" id="PF00538">
    <property type="entry name" value="Linker_histone"/>
    <property type="match status" value="1"/>
</dbReference>
<dbReference type="SUPFAM" id="SSF46689">
    <property type="entry name" value="Homeodomain-like"/>
    <property type="match status" value="1"/>
</dbReference>
<name>A0AAD5C456_AMBAR</name>
<dbReference type="PROSITE" id="PS51504">
    <property type="entry name" value="H15"/>
    <property type="match status" value="1"/>
</dbReference>
<feature type="region of interest" description="Disordered" evidence="11">
    <location>
        <begin position="114"/>
        <end position="178"/>
    </location>
</feature>